<evidence type="ECO:0000256" key="9">
    <source>
        <dbReference type="ARBA" id="ARBA00023049"/>
    </source>
</evidence>
<keyword evidence="7" id="KW-0862">Zinc</keyword>
<evidence type="ECO:0000313" key="14">
    <source>
        <dbReference type="EMBL" id="TBW22720.1"/>
    </source>
</evidence>
<evidence type="ECO:0000256" key="11">
    <source>
        <dbReference type="SAM" id="MobiDB-lite"/>
    </source>
</evidence>
<evidence type="ECO:0000313" key="15">
    <source>
        <dbReference type="Proteomes" id="UP000293036"/>
    </source>
</evidence>
<evidence type="ECO:0000259" key="13">
    <source>
        <dbReference type="Pfam" id="PF02163"/>
    </source>
</evidence>
<evidence type="ECO:0000256" key="8">
    <source>
        <dbReference type="ARBA" id="ARBA00022989"/>
    </source>
</evidence>
<dbReference type="RefSeq" id="WP_131279651.1">
    <property type="nucleotide sequence ID" value="NZ_JBHSLR010000009.1"/>
</dbReference>
<dbReference type="InterPro" id="IPR004387">
    <property type="entry name" value="Pept_M50_Zn"/>
</dbReference>
<feature type="transmembrane region" description="Helical" evidence="12">
    <location>
        <begin position="128"/>
        <end position="149"/>
    </location>
</feature>
<dbReference type="PANTHER" id="PTHR42837">
    <property type="entry name" value="REGULATOR OF SIGMA-E PROTEASE RSEP"/>
    <property type="match status" value="1"/>
</dbReference>
<keyword evidence="10 12" id="KW-0472">Membrane</keyword>
<dbReference type="Gene3D" id="2.30.42.10">
    <property type="match status" value="1"/>
</dbReference>
<dbReference type="AlphaFoldDB" id="A0A4Q9V0W4"/>
<feature type="compositionally biased region" description="Basic and acidic residues" evidence="11">
    <location>
        <begin position="92"/>
        <end position="102"/>
    </location>
</feature>
<evidence type="ECO:0000256" key="1">
    <source>
        <dbReference type="ARBA" id="ARBA00001947"/>
    </source>
</evidence>
<dbReference type="GO" id="GO:0006508">
    <property type="term" value="P:proteolysis"/>
    <property type="evidence" value="ECO:0007669"/>
    <property type="project" value="UniProtKB-KW"/>
</dbReference>
<name>A0A4Q9V0W4_9ACTO</name>
<comment type="subcellular location">
    <subcellularLocation>
        <location evidence="2">Membrane</location>
        <topology evidence="2">Multi-pass membrane protein</topology>
    </subcellularLocation>
</comment>
<evidence type="ECO:0000256" key="3">
    <source>
        <dbReference type="ARBA" id="ARBA00007931"/>
    </source>
</evidence>
<keyword evidence="15" id="KW-1185">Reference proteome</keyword>
<dbReference type="InterPro" id="IPR008915">
    <property type="entry name" value="Peptidase_M50"/>
</dbReference>
<sequence length="423" mass="45497">MILGILIFIFGLLVTVGLHELGHLLPAKKFGVKVPQYFIGFGPTLWSRTVNGTEYGIKAILLGGYVSLAGMLAPAKAGTKTTNADGSLTPAEEARRESAAELEPGEEHRAFWKLPAHKKLVVMFGGPFVNLLLAIVCLGIVFSFIGVPVPSSTISRVAMCTNGVESCDIAEQSPAYRAGIQPGDTVLRWGDTAVTNWDELYKAIGTSGIRPYDVELLRSGRKLTLSVTPVVKAQNQSGQHSTSAQEQSSRPFVGISPQIVKERRSLSELPQRTADLAWQTAKIVVALPVKLWQTGRSLFTGESRDPQGVVGIVGIADLAGSITATDNKSYGFADRLGDMLMLMGSLNMSLFIFNMIPLLPLDGGHILGALIEGVRRRIARVRGKPDPGAFDTARLLPLSNIVIVFFVGMTLLLVVADIVNPIR</sequence>
<dbReference type="GO" id="GO:0004222">
    <property type="term" value="F:metalloendopeptidase activity"/>
    <property type="evidence" value="ECO:0007669"/>
    <property type="project" value="InterPro"/>
</dbReference>
<evidence type="ECO:0000256" key="12">
    <source>
        <dbReference type="SAM" id="Phobius"/>
    </source>
</evidence>
<gene>
    <name evidence="14" type="ORF">EZJ44_02055</name>
</gene>
<feature type="transmembrane region" description="Helical" evidence="12">
    <location>
        <begin position="395"/>
        <end position="419"/>
    </location>
</feature>
<keyword evidence="8 12" id="KW-1133">Transmembrane helix</keyword>
<accession>A0A4Q9V0W4</accession>
<feature type="region of interest" description="Disordered" evidence="11">
    <location>
        <begin position="79"/>
        <end position="102"/>
    </location>
</feature>
<dbReference type="CDD" id="cd06163">
    <property type="entry name" value="S2P-M50_PDZ_RseP-like"/>
    <property type="match status" value="1"/>
</dbReference>
<dbReference type="Proteomes" id="UP000293036">
    <property type="component" value="Unassembled WGS sequence"/>
</dbReference>
<protein>
    <submittedName>
        <fullName evidence="14">RIP metalloprotease</fullName>
    </submittedName>
</protein>
<evidence type="ECO:0000256" key="5">
    <source>
        <dbReference type="ARBA" id="ARBA00022692"/>
    </source>
</evidence>
<dbReference type="OrthoDB" id="9782003at2"/>
<feature type="domain" description="Peptidase M50" evidence="13">
    <location>
        <begin position="8"/>
        <end position="382"/>
    </location>
</feature>
<dbReference type="Pfam" id="PF02163">
    <property type="entry name" value="Peptidase_M50"/>
    <property type="match status" value="1"/>
</dbReference>
<keyword evidence="9 14" id="KW-0482">Metalloprotease</keyword>
<dbReference type="SUPFAM" id="SSF50156">
    <property type="entry name" value="PDZ domain-like"/>
    <property type="match status" value="1"/>
</dbReference>
<evidence type="ECO:0000256" key="7">
    <source>
        <dbReference type="ARBA" id="ARBA00022833"/>
    </source>
</evidence>
<comment type="caution">
    <text evidence="14">The sequence shown here is derived from an EMBL/GenBank/DDBJ whole genome shotgun (WGS) entry which is preliminary data.</text>
</comment>
<evidence type="ECO:0000256" key="4">
    <source>
        <dbReference type="ARBA" id="ARBA00022670"/>
    </source>
</evidence>
<evidence type="ECO:0000256" key="2">
    <source>
        <dbReference type="ARBA" id="ARBA00004141"/>
    </source>
</evidence>
<evidence type="ECO:0000256" key="6">
    <source>
        <dbReference type="ARBA" id="ARBA00022801"/>
    </source>
</evidence>
<proteinExistence type="inferred from homology"/>
<reference evidence="14 15" key="1">
    <citation type="submission" date="2019-02" db="EMBL/GenBank/DDBJ databases">
        <title>Arcanobacterium bovis sp. nov., isolated from the milk of a cow with mastitis.</title>
        <authorList>
            <person name="Sammra O."/>
            <person name="Foster G."/>
            <person name="Hassan A."/>
            <person name="Alssahen M."/>
            <person name="Laemmler C."/>
            <person name="Borowiak M."/>
            <person name="Malorny B."/>
            <person name="Abdulmawjood A."/>
        </authorList>
    </citation>
    <scope>NUCLEOTIDE SEQUENCE [LARGE SCALE GENOMIC DNA]</scope>
    <source>
        <strain evidence="14 15">C605018/01/1</strain>
    </source>
</reference>
<comment type="cofactor">
    <cofactor evidence="1">
        <name>Zn(2+)</name>
        <dbReference type="ChEBI" id="CHEBI:29105"/>
    </cofactor>
</comment>
<dbReference type="PANTHER" id="PTHR42837:SF2">
    <property type="entry name" value="MEMBRANE METALLOPROTEASE ARASP2, CHLOROPLASTIC-RELATED"/>
    <property type="match status" value="1"/>
</dbReference>
<evidence type="ECO:0000256" key="10">
    <source>
        <dbReference type="ARBA" id="ARBA00023136"/>
    </source>
</evidence>
<keyword evidence="4 14" id="KW-0645">Protease</keyword>
<dbReference type="EMBL" id="SJDT01000002">
    <property type="protein sequence ID" value="TBW22720.1"/>
    <property type="molecule type" value="Genomic_DNA"/>
</dbReference>
<keyword evidence="6" id="KW-0378">Hydrolase</keyword>
<keyword evidence="5 12" id="KW-0812">Transmembrane</keyword>
<comment type="similarity">
    <text evidence="3">Belongs to the peptidase M50B family.</text>
</comment>
<dbReference type="InterPro" id="IPR036034">
    <property type="entry name" value="PDZ_sf"/>
</dbReference>
<organism evidence="14 15">
    <name type="scientific">Arcanobacterium bovis</name>
    <dbReference type="NCBI Taxonomy" id="2529275"/>
    <lineage>
        <taxon>Bacteria</taxon>
        <taxon>Bacillati</taxon>
        <taxon>Actinomycetota</taxon>
        <taxon>Actinomycetes</taxon>
        <taxon>Actinomycetales</taxon>
        <taxon>Actinomycetaceae</taxon>
        <taxon>Arcanobacterium</taxon>
    </lineage>
</organism>
<dbReference type="GO" id="GO:0016020">
    <property type="term" value="C:membrane"/>
    <property type="evidence" value="ECO:0007669"/>
    <property type="project" value="UniProtKB-SubCell"/>
</dbReference>